<dbReference type="PROSITE" id="PS50930">
    <property type="entry name" value="HTH_LYTTR"/>
    <property type="match status" value="1"/>
</dbReference>
<organism evidence="3 4">
    <name type="scientific">Splendidivirga corallicola</name>
    <dbReference type="NCBI Taxonomy" id="3051826"/>
    <lineage>
        <taxon>Bacteria</taxon>
        <taxon>Pseudomonadati</taxon>
        <taxon>Bacteroidota</taxon>
        <taxon>Cytophagia</taxon>
        <taxon>Cytophagales</taxon>
        <taxon>Splendidivirgaceae</taxon>
        <taxon>Splendidivirga</taxon>
    </lineage>
</organism>
<evidence type="ECO:0000259" key="2">
    <source>
        <dbReference type="PROSITE" id="PS50930"/>
    </source>
</evidence>
<protein>
    <submittedName>
        <fullName evidence="3">LytTR family DNA-binding domain-containing protein</fullName>
    </submittedName>
</protein>
<dbReference type="SMART" id="SM00850">
    <property type="entry name" value="LytTR"/>
    <property type="match status" value="1"/>
</dbReference>
<proteinExistence type="predicted"/>
<evidence type="ECO:0000256" key="1">
    <source>
        <dbReference type="SAM" id="Phobius"/>
    </source>
</evidence>
<dbReference type="EMBL" id="JAUJEA010000016">
    <property type="protein sequence ID" value="MDN5205250.1"/>
    <property type="molecule type" value="Genomic_DNA"/>
</dbReference>
<dbReference type="Gene3D" id="2.40.50.1020">
    <property type="entry name" value="LytTr DNA-binding domain"/>
    <property type="match status" value="1"/>
</dbReference>
<dbReference type="RefSeq" id="WP_346755272.1">
    <property type="nucleotide sequence ID" value="NZ_JAUJEA010000016.1"/>
</dbReference>
<keyword evidence="1" id="KW-1133">Transmembrane helix</keyword>
<dbReference type="InterPro" id="IPR046947">
    <property type="entry name" value="LytR-like"/>
</dbReference>
<keyword evidence="1" id="KW-0472">Membrane</keyword>
<dbReference type="PANTHER" id="PTHR37299:SF1">
    <property type="entry name" value="STAGE 0 SPORULATION PROTEIN A HOMOLOG"/>
    <property type="match status" value="1"/>
</dbReference>
<accession>A0ABT8KWV8</accession>
<keyword evidence="4" id="KW-1185">Reference proteome</keyword>
<dbReference type="Pfam" id="PF04397">
    <property type="entry name" value="LytTR"/>
    <property type="match status" value="1"/>
</dbReference>
<feature type="transmembrane region" description="Helical" evidence="1">
    <location>
        <begin position="23"/>
        <end position="41"/>
    </location>
</feature>
<reference evidence="3" key="1">
    <citation type="submission" date="2023-06" db="EMBL/GenBank/DDBJ databases">
        <title>Genomic of Parafulvivirga corallium.</title>
        <authorList>
            <person name="Wang G."/>
        </authorList>
    </citation>
    <scope>NUCLEOTIDE SEQUENCE</scope>
    <source>
        <strain evidence="3">BMA10</strain>
    </source>
</reference>
<keyword evidence="1" id="KW-0812">Transmembrane</keyword>
<evidence type="ECO:0000313" key="4">
    <source>
        <dbReference type="Proteomes" id="UP001172082"/>
    </source>
</evidence>
<dbReference type="GO" id="GO:0003677">
    <property type="term" value="F:DNA binding"/>
    <property type="evidence" value="ECO:0007669"/>
    <property type="project" value="UniProtKB-KW"/>
</dbReference>
<gene>
    <name evidence="3" type="ORF">QQ008_27955</name>
</gene>
<feature type="transmembrane region" description="Helical" evidence="1">
    <location>
        <begin position="130"/>
        <end position="149"/>
    </location>
</feature>
<sequence>MKASSIRSWLNSEAHYFSGKKELWWFIILTGVFMTLFLIYFQPYGVNNYDPNETIDLEFVIAISLFGLVTMLTLIFNEFLMRPLFLKNTTRKGMLLWLCWSLLLMSTVIYFFYNYLGNWHDMSWKSYLEFIWNISVLGIFPVGGLMIYFHMRSLKSNLYEITSLQRDTSNPDKLVLITAENEKDKIALTLRHLLYLESEDNYVAIHFMEGDQVKKRLVRSTLKRLEQELSETKIFRCHRSFMINLFQVDKVEGNQHKLKVKLKSIEGTIPVSKNYVSTVLTELDAQISPTIVKEQA</sequence>
<evidence type="ECO:0000313" key="3">
    <source>
        <dbReference type="EMBL" id="MDN5205250.1"/>
    </source>
</evidence>
<keyword evidence="3" id="KW-0238">DNA-binding</keyword>
<feature type="transmembrane region" description="Helical" evidence="1">
    <location>
        <begin position="93"/>
        <end position="115"/>
    </location>
</feature>
<dbReference type="Proteomes" id="UP001172082">
    <property type="component" value="Unassembled WGS sequence"/>
</dbReference>
<name>A0ABT8KWV8_9BACT</name>
<comment type="caution">
    <text evidence="3">The sequence shown here is derived from an EMBL/GenBank/DDBJ whole genome shotgun (WGS) entry which is preliminary data.</text>
</comment>
<dbReference type="PANTHER" id="PTHR37299">
    <property type="entry name" value="TRANSCRIPTIONAL REGULATOR-RELATED"/>
    <property type="match status" value="1"/>
</dbReference>
<dbReference type="InterPro" id="IPR007492">
    <property type="entry name" value="LytTR_DNA-bd_dom"/>
</dbReference>
<feature type="domain" description="HTH LytTR-type" evidence="2">
    <location>
        <begin position="193"/>
        <end position="285"/>
    </location>
</feature>
<feature type="transmembrane region" description="Helical" evidence="1">
    <location>
        <begin position="61"/>
        <end position="81"/>
    </location>
</feature>